<keyword evidence="3" id="KW-1185">Reference proteome</keyword>
<gene>
    <name evidence="2" type="ORF">Fcan01_01558</name>
</gene>
<dbReference type="AlphaFoldDB" id="A0A226EWG4"/>
<name>A0A226EWG4_FOLCA</name>
<feature type="region of interest" description="Disordered" evidence="1">
    <location>
        <begin position="158"/>
        <end position="197"/>
    </location>
</feature>
<dbReference type="Proteomes" id="UP000198287">
    <property type="component" value="Unassembled WGS sequence"/>
</dbReference>
<evidence type="ECO:0000313" key="2">
    <source>
        <dbReference type="EMBL" id="OXA61520.1"/>
    </source>
</evidence>
<comment type="caution">
    <text evidence="2">The sequence shown here is derived from an EMBL/GenBank/DDBJ whole genome shotgun (WGS) entry which is preliminary data.</text>
</comment>
<feature type="non-terminal residue" evidence="2">
    <location>
        <position position="1"/>
    </location>
</feature>
<organism evidence="2 3">
    <name type="scientific">Folsomia candida</name>
    <name type="common">Springtail</name>
    <dbReference type="NCBI Taxonomy" id="158441"/>
    <lineage>
        <taxon>Eukaryota</taxon>
        <taxon>Metazoa</taxon>
        <taxon>Ecdysozoa</taxon>
        <taxon>Arthropoda</taxon>
        <taxon>Hexapoda</taxon>
        <taxon>Collembola</taxon>
        <taxon>Entomobryomorpha</taxon>
        <taxon>Isotomoidea</taxon>
        <taxon>Isotomidae</taxon>
        <taxon>Proisotominae</taxon>
        <taxon>Folsomia</taxon>
    </lineage>
</organism>
<proteinExistence type="predicted"/>
<accession>A0A226EWG4</accession>
<feature type="compositionally biased region" description="Basic residues" evidence="1">
    <location>
        <begin position="170"/>
        <end position="180"/>
    </location>
</feature>
<sequence>DTNSDLVQAERENIYSEQVFEEDLEEIEVGNAVAAHPRTPNYTDEGTVDEEIQKSLKKVADRVGKRMRNRYKLLHVHRIQDEIAKTYRRNRYTILHRFPVESADISLRYLLEFISKVGNSRRIRYRYQSECNHFYYKFKASKEHRMTGKVSIININNVANSTTPNSNSKSARKHRNRRRSQSPSRSPPANRKEITTMDNFSNISPVVHLNQSDSPPSYNSLFFESDNQLQVPAETFGCNNWLHPNSARTVIRGQENKENLSSNNYAILYL</sequence>
<evidence type="ECO:0000256" key="1">
    <source>
        <dbReference type="SAM" id="MobiDB-lite"/>
    </source>
</evidence>
<reference evidence="2 3" key="1">
    <citation type="submission" date="2015-12" db="EMBL/GenBank/DDBJ databases">
        <title>The genome of Folsomia candida.</title>
        <authorList>
            <person name="Faddeeva A."/>
            <person name="Derks M.F."/>
            <person name="Anvar Y."/>
            <person name="Smit S."/>
            <person name="Van Straalen N."/>
            <person name="Roelofs D."/>
        </authorList>
    </citation>
    <scope>NUCLEOTIDE SEQUENCE [LARGE SCALE GENOMIC DNA]</scope>
    <source>
        <strain evidence="2 3">VU population</strain>
        <tissue evidence="2">Whole body</tissue>
    </source>
</reference>
<feature type="compositionally biased region" description="Polar residues" evidence="1">
    <location>
        <begin position="158"/>
        <end position="169"/>
    </location>
</feature>
<evidence type="ECO:0000313" key="3">
    <source>
        <dbReference type="Proteomes" id="UP000198287"/>
    </source>
</evidence>
<protein>
    <submittedName>
        <fullName evidence="2">Uncharacterized protein</fullName>
    </submittedName>
</protein>
<dbReference type="EMBL" id="LNIX01000001">
    <property type="protein sequence ID" value="OXA61520.1"/>
    <property type="molecule type" value="Genomic_DNA"/>
</dbReference>